<dbReference type="Pfam" id="PF00486">
    <property type="entry name" value="Trans_reg_C"/>
    <property type="match status" value="1"/>
</dbReference>
<keyword evidence="6" id="KW-1185">Reference proteome</keyword>
<sequence>MRVWRDSREIDLGPPGRRAVLGLLALGGGEAVTTRELVDAWWGDRPPRSAVNVLQTYVKHLRRLLEPDRRARTGSTVLPHTSGDYMVNPDAVDIDLLRVRRLLADAAVEHHQPRPEQPADSSFTHSALPGRGAT</sequence>
<dbReference type="Gene3D" id="1.10.10.10">
    <property type="entry name" value="Winged helix-like DNA-binding domain superfamily/Winged helix DNA-binding domain"/>
    <property type="match status" value="1"/>
</dbReference>
<evidence type="ECO:0000256" key="3">
    <source>
        <dbReference type="SAM" id="MobiDB-lite"/>
    </source>
</evidence>
<protein>
    <submittedName>
        <fullName evidence="5">Winged helix-turn-helix domain-containing protein</fullName>
    </submittedName>
</protein>
<feature type="domain" description="OmpR/PhoB-type" evidence="4">
    <location>
        <begin position="1"/>
        <end position="89"/>
    </location>
</feature>
<dbReference type="InterPro" id="IPR016032">
    <property type="entry name" value="Sig_transdc_resp-reg_C-effctor"/>
</dbReference>
<dbReference type="PROSITE" id="PS51755">
    <property type="entry name" value="OMPR_PHOB"/>
    <property type="match status" value="1"/>
</dbReference>
<feature type="DNA-binding region" description="OmpR/PhoB-type" evidence="2">
    <location>
        <begin position="1"/>
        <end position="89"/>
    </location>
</feature>
<evidence type="ECO:0000256" key="1">
    <source>
        <dbReference type="ARBA" id="ARBA00023125"/>
    </source>
</evidence>
<dbReference type="PANTHER" id="PTHR35807">
    <property type="entry name" value="TRANSCRIPTIONAL REGULATOR REDD-RELATED"/>
    <property type="match status" value="1"/>
</dbReference>
<dbReference type="SUPFAM" id="SSF46894">
    <property type="entry name" value="C-terminal effector domain of the bipartite response regulators"/>
    <property type="match status" value="1"/>
</dbReference>
<evidence type="ECO:0000256" key="2">
    <source>
        <dbReference type="PROSITE-ProRule" id="PRU01091"/>
    </source>
</evidence>
<dbReference type="PANTHER" id="PTHR35807:SF1">
    <property type="entry name" value="TRANSCRIPTIONAL REGULATOR REDD"/>
    <property type="match status" value="1"/>
</dbReference>
<keyword evidence="1 2" id="KW-0238">DNA-binding</keyword>
<accession>A0ABV9S541</accession>
<feature type="region of interest" description="Disordered" evidence="3">
    <location>
        <begin position="109"/>
        <end position="134"/>
    </location>
</feature>
<reference evidence="6" key="1">
    <citation type="journal article" date="2019" name="Int. J. Syst. Evol. Microbiol.">
        <title>The Global Catalogue of Microorganisms (GCM) 10K type strain sequencing project: providing services to taxonomists for standard genome sequencing and annotation.</title>
        <authorList>
            <consortium name="The Broad Institute Genomics Platform"/>
            <consortium name="The Broad Institute Genome Sequencing Center for Infectious Disease"/>
            <person name="Wu L."/>
            <person name="Ma J."/>
        </authorList>
    </citation>
    <scope>NUCLEOTIDE SEQUENCE [LARGE SCALE GENOMIC DNA]</scope>
    <source>
        <strain evidence="6">ZS-22-S1</strain>
    </source>
</reference>
<dbReference type="InterPro" id="IPR001867">
    <property type="entry name" value="OmpR/PhoB-type_DNA-bd"/>
</dbReference>
<dbReference type="EMBL" id="JBHSIS010000009">
    <property type="protein sequence ID" value="MFC4855934.1"/>
    <property type="molecule type" value="Genomic_DNA"/>
</dbReference>
<proteinExistence type="predicted"/>
<organism evidence="5 6">
    <name type="scientific">Actinophytocola glycyrrhizae</name>
    <dbReference type="NCBI Taxonomy" id="2044873"/>
    <lineage>
        <taxon>Bacteria</taxon>
        <taxon>Bacillati</taxon>
        <taxon>Actinomycetota</taxon>
        <taxon>Actinomycetes</taxon>
        <taxon>Pseudonocardiales</taxon>
        <taxon>Pseudonocardiaceae</taxon>
    </lineage>
</organism>
<name>A0ABV9S541_9PSEU</name>
<dbReference type="RefSeq" id="WP_378057901.1">
    <property type="nucleotide sequence ID" value="NZ_JBHSIS010000009.1"/>
</dbReference>
<gene>
    <name evidence="5" type="ORF">ACFPCV_20675</name>
</gene>
<dbReference type="SMART" id="SM00862">
    <property type="entry name" value="Trans_reg_C"/>
    <property type="match status" value="1"/>
</dbReference>
<evidence type="ECO:0000313" key="6">
    <source>
        <dbReference type="Proteomes" id="UP001595859"/>
    </source>
</evidence>
<comment type="caution">
    <text evidence="5">The sequence shown here is derived from an EMBL/GenBank/DDBJ whole genome shotgun (WGS) entry which is preliminary data.</text>
</comment>
<dbReference type="InterPro" id="IPR051677">
    <property type="entry name" value="AfsR-DnrI-RedD_regulator"/>
</dbReference>
<evidence type="ECO:0000259" key="4">
    <source>
        <dbReference type="PROSITE" id="PS51755"/>
    </source>
</evidence>
<evidence type="ECO:0000313" key="5">
    <source>
        <dbReference type="EMBL" id="MFC4855934.1"/>
    </source>
</evidence>
<dbReference type="Proteomes" id="UP001595859">
    <property type="component" value="Unassembled WGS sequence"/>
</dbReference>
<dbReference type="InterPro" id="IPR036388">
    <property type="entry name" value="WH-like_DNA-bd_sf"/>
</dbReference>